<dbReference type="Gene3D" id="1.10.520.10">
    <property type="match status" value="2"/>
</dbReference>
<dbReference type="PRINTS" id="PR00458">
    <property type="entry name" value="PEROXIDASE"/>
</dbReference>
<evidence type="ECO:0000256" key="12">
    <source>
        <dbReference type="RuleBase" id="RU004241"/>
    </source>
</evidence>
<keyword evidence="4" id="KW-0575">Peroxidase</keyword>
<dbReference type="GO" id="GO:0006979">
    <property type="term" value="P:response to oxidative stress"/>
    <property type="evidence" value="ECO:0007669"/>
    <property type="project" value="InterPro"/>
</dbReference>
<dbReference type="PRINTS" id="PR00461">
    <property type="entry name" value="PLPEROXIDASE"/>
</dbReference>
<keyword evidence="6 10" id="KW-0479">Metal-binding</keyword>
<evidence type="ECO:0000256" key="6">
    <source>
        <dbReference type="ARBA" id="ARBA00022723"/>
    </source>
</evidence>
<feature type="binding site" evidence="10">
    <location>
        <position position="135"/>
    </location>
    <ligand>
        <name>Ca(2+)</name>
        <dbReference type="ChEBI" id="CHEBI:29108"/>
        <label>2</label>
    </ligand>
</feature>
<protein>
    <recommendedName>
        <fullName evidence="3">peroxidase</fullName>
        <ecNumber evidence="3">1.11.1.7</ecNumber>
    </recommendedName>
</protein>
<reference evidence="14 15" key="1">
    <citation type="journal article" date="2020" name="Mol. Plant">
        <title>The Chromosome-Based Rubber Tree Genome Provides New Insights into Spurge Genome Evolution and Rubber Biosynthesis.</title>
        <authorList>
            <person name="Liu J."/>
            <person name="Shi C."/>
            <person name="Shi C.C."/>
            <person name="Li W."/>
            <person name="Zhang Q.J."/>
            <person name="Zhang Y."/>
            <person name="Li K."/>
            <person name="Lu H.F."/>
            <person name="Shi C."/>
            <person name="Zhu S.T."/>
            <person name="Xiao Z.Y."/>
            <person name="Nan H."/>
            <person name="Yue Y."/>
            <person name="Zhu X.G."/>
            <person name="Wu Y."/>
            <person name="Hong X.N."/>
            <person name="Fan G.Y."/>
            <person name="Tong Y."/>
            <person name="Zhang D."/>
            <person name="Mao C.L."/>
            <person name="Liu Y.L."/>
            <person name="Hao S.J."/>
            <person name="Liu W.Q."/>
            <person name="Lv M.Q."/>
            <person name="Zhang H.B."/>
            <person name="Liu Y."/>
            <person name="Hu-Tang G.R."/>
            <person name="Wang J.P."/>
            <person name="Wang J.H."/>
            <person name="Sun Y.H."/>
            <person name="Ni S.B."/>
            <person name="Chen W.B."/>
            <person name="Zhang X.C."/>
            <person name="Jiao Y.N."/>
            <person name="Eichler E.E."/>
            <person name="Li G.H."/>
            <person name="Liu X."/>
            <person name="Gao L.Z."/>
        </authorList>
    </citation>
    <scope>NUCLEOTIDE SEQUENCE [LARGE SCALE GENOMIC DNA]</scope>
    <source>
        <strain evidence="15">cv. GT1</strain>
        <tissue evidence="14">Leaf</tissue>
    </source>
</reference>
<evidence type="ECO:0000313" key="14">
    <source>
        <dbReference type="EMBL" id="KAF2297758.1"/>
    </source>
</evidence>
<evidence type="ECO:0000256" key="5">
    <source>
        <dbReference type="ARBA" id="ARBA00022617"/>
    </source>
</evidence>
<feature type="disulfide bond" evidence="11">
    <location>
        <begin position="55"/>
        <end position="208"/>
    </location>
</feature>
<evidence type="ECO:0000256" key="2">
    <source>
        <dbReference type="ARBA" id="ARBA00001970"/>
    </source>
</evidence>
<dbReference type="PANTHER" id="PTHR31388">
    <property type="entry name" value="PEROXIDASE 72-RELATED"/>
    <property type="match status" value="1"/>
</dbReference>
<dbReference type="Pfam" id="PF00141">
    <property type="entry name" value="peroxidase"/>
    <property type="match status" value="2"/>
</dbReference>
<evidence type="ECO:0000256" key="7">
    <source>
        <dbReference type="ARBA" id="ARBA00023002"/>
    </source>
</evidence>
<keyword evidence="7" id="KW-0560">Oxidoreductase</keyword>
<feature type="binding site" evidence="9">
    <location>
        <position position="97"/>
    </location>
    <ligand>
        <name>substrate</name>
    </ligand>
</feature>
<evidence type="ECO:0000256" key="9">
    <source>
        <dbReference type="PIRSR" id="PIRSR600823-2"/>
    </source>
</evidence>
<dbReference type="GO" id="GO:0020037">
    <property type="term" value="F:heme binding"/>
    <property type="evidence" value="ECO:0007669"/>
    <property type="project" value="InterPro"/>
</dbReference>
<proteinExistence type="inferred from homology"/>
<dbReference type="Proteomes" id="UP000467840">
    <property type="component" value="Chromosome 1"/>
</dbReference>
<dbReference type="EMBL" id="JAAGAX010000011">
    <property type="protein sequence ID" value="KAF2297758.1"/>
    <property type="molecule type" value="Genomic_DNA"/>
</dbReference>
<evidence type="ECO:0000256" key="1">
    <source>
        <dbReference type="ARBA" id="ARBA00000189"/>
    </source>
</evidence>
<dbReference type="GO" id="GO:0140825">
    <property type="term" value="F:lactoperoxidase activity"/>
    <property type="evidence" value="ECO:0007669"/>
    <property type="project" value="UniProtKB-EC"/>
</dbReference>
<evidence type="ECO:0000256" key="8">
    <source>
        <dbReference type="ARBA" id="ARBA00023004"/>
    </source>
</evidence>
<comment type="similarity">
    <text evidence="12">Belongs to the peroxidase family.</text>
</comment>
<evidence type="ECO:0000256" key="4">
    <source>
        <dbReference type="ARBA" id="ARBA00022559"/>
    </source>
</evidence>
<organism evidence="14 15">
    <name type="scientific">Hevea brasiliensis</name>
    <name type="common">Para rubber tree</name>
    <name type="synonym">Siphonia brasiliensis</name>
    <dbReference type="NCBI Taxonomy" id="3981"/>
    <lineage>
        <taxon>Eukaryota</taxon>
        <taxon>Viridiplantae</taxon>
        <taxon>Streptophyta</taxon>
        <taxon>Embryophyta</taxon>
        <taxon>Tracheophyta</taxon>
        <taxon>Spermatophyta</taxon>
        <taxon>Magnoliopsida</taxon>
        <taxon>eudicotyledons</taxon>
        <taxon>Gunneridae</taxon>
        <taxon>Pentapetalae</taxon>
        <taxon>rosids</taxon>
        <taxon>fabids</taxon>
        <taxon>Malpighiales</taxon>
        <taxon>Euphorbiaceae</taxon>
        <taxon>Crotonoideae</taxon>
        <taxon>Micrandreae</taxon>
        <taxon>Hevea</taxon>
    </lineage>
</organism>
<comment type="caution">
    <text evidence="14">The sequence shown here is derived from an EMBL/GenBank/DDBJ whole genome shotgun (WGS) entry which is preliminary data.</text>
</comment>
<comment type="cofactor">
    <cofactor evidence="10">
        <name>Ca(2+)</name>
        <dbReference type="ChEBI" id="CHEBI:29108"/>
    </cofactor>
    <text evidence="10">Binds 2 calcium ions per subunit.</text>
</comment>
<gene>
    <name evidence="14" type="ORF">GH714_002601</name>
</gene>
<dbReference type="PANTHER" id="PTHR31388:SF115">
    <property type="entry name" value="PEROXIDASE 5"/>
    <property type="match status" value="1"/>
</dbReference>
<dbReference type="InterPro" id="IPR002016">
    <property type="entry name" value="Haem_peroxidase"/>
</dbReference>
<dbReference type="Gene3D" id="1.10.420.10">
    <property type="entry name" value="Peroxidase, domain 2"/>
    <property type="match status" value="2"/>
</dbReference>
<comment type="cofactor">
    <cofactor evidence="2">
        <name>heme b</name>
        <dbReference type="ChEBI" id="CHEBI:60344"/>
    </cofactor>
</comment>
<dbReference type="AlphaFoldDB" id="A0A6A6LBS9"/>
<keyword evidence="10" id="KW-0106">Calcium</keyword>
<evidence type="ECO:0000256" key="10">
    <source>
        <dbReference type="PIRSR" id="PIRSR600823-3"/>
    </source>
</evidence>
<dbReference type="SUPFAM" id="SSF48113">
    <property type="entry name" value="Heme-dependent peroxidases"/>
    <property type="match status" value="1"/>
</dbReference>
<feature type="binding site" evidence="10">
    <location>
        <position position="132"/>
    </location>
    <ligand>
        <name>Ca(2+)</name>
        <dbReference type="ChEBI" id="CHEBI:29108"/>
        <label>2</label>
    </ligand>
</feature>
<evidence type="ECO:0000313" key="15">
    <source>
        <dbReference type="Proteomes" id="UP000467840"/>
    </source>
</evidence>
<dbReference type="InterPro" id="IPR010255">
    <property type="entry name" value="Haem_peroxidase_sf"/>
</dbReference>
<dbReference type="PROSITE" id="PS50873">
    <property type="entry name" value="PEROXIDASE_4"/>
    <property type="match status" value="1"/>
</dbReference>
<feature type="binding site" evidence="10">
    <location>
        <position position="22"/>
    </location>
    <ligand>
        <name>Ca(2+)</name>
        <dbReference type="ChEBI" id="CHEBI:29108"/>
        <label>1</label>
    </ligand>
</feature>
<evidence type="ECO:0000256" key="3">
    <source>
        <dbReference type="ARBA" id="ARBA00012313"/>
    </source>
</evidence>
<dbReference type="GO" id="GO:0046872">
    <property type="term" value="F:metal ion binding"/>
    <property type="evidence" value="ECO:0007669"/>
    <property type="project" value="UniProtKB-KW"/>
</dbReference>
<feature type="binding site" evidence="10">
    <location>
        <position position="140"/>
    </location>
    <ligand>
        <name>Ca(2+)</name>
        <dbReference type="ChEBI" id="CHEBI:29108"/>
        <label>2</label>
    </ligand>
</feature>
<accession>A0A6A6LBS9</accession>
<evidence type="ECO:0000259" key="13">
    <source>
        <dbReference type="PROSITE" id="PS50873"/>
    </source>
</evidence>
<dbReference type="EC" id="1.11.1.7" evidence="3"/>
<keyword evidence="15" id="KW-1185">Reference proteome</keyword>
<comment type="catalytic activity">
    <reaction evidence="1">
        <text>2 a phenolic donor + H2O2 = 2 a phenolic radical donor + 2 H2O</text>
        <dbReference type="Rhea" id="RHEA:56136"/>
        <dbReference type="ChEBI" id="CHEBI:15377"/>
        <dbReference type="ChEBI" id="CHEBI:16240"/>
        <dbReference type="ChEBI" id="CHEBI:139520"/>
        <dbReference type="ChEBI" id="CHEBI:139521"/>
        <dbReference type="EC" id="1.11.1.7"/>
    </reaction>
</comment>
<name>A0A6A6LBS9_HEVBR</name>
<dbReference type="InterPro" id="IPR000823">
    <property type="entry name" value="Peroxidase_pln"/>
</dbReference>
<keyword evidence="11" id="KW-1015">Disulfide bond</keyword>
<feature type="domain" description="Plant heme peroxidase family profile" evidence="13">
    <location>
        <begin position="8"/>
        <end position="212"/>
    </location>
</feature>
<keyword evidence="8" id="KW-0408">Iron</keyword>
<sequence length="212" mass="22765">MEKMKSWIRISFAGRYSVITGEGTAGNNANSIRGFKVIDDAKAQVESICPGIVSCADILAVAARDASVAVGGPSWTVNLERRDSTTASRSLADSDLPAFTDSLDWLICLLGNKDLNARDMVALSDGNYAPLDLVTPNTFDNGFYSNLIARRGLLQSDQVLFSGGSTDSIVNEYSTDSSSFSSDFASAMVKMGNIDPLTRSQREIRRVCTAVN</sequence>
<keyword evidence="5" id="KW-0349">Heme</keyword>
<evidence type="ECO:0000256" key="11">
    <source>
        <dbReference type="PIRSR" id="PIRSR600823-5"/>
    </source>
</evidence>